<accession>A0A2T9YKN4</accession>
<keyword evidence="3" id="KW-0812">Transmembrane</keyword>
<feature type="domain" description="Major facilitator superfamily (MFS) profile" evidence="4">
    <location>
        <begin position="42"/>
        <end position="426"/>
    </location>
</feature>
<dbReference type="InterPro" id="IPR011701">
    <property type="entry name" value="MFS"/>
</dbReference>
<organism evidence="5 6">
    <name type="scientific">Smittium simulii</name>
    <dbReference type="NCBI Taxonomy" id="133385"/>
    <lineage>
        <taxon>Eukaryota</taxon>
        <taxon>Fungi</taxon>
        <taxon>Fungi incertae sedis</taxon>
        <taxon>Zoopagomycota</taxon>
        <taxon>Kickxellomycotina</taxon>
        <taxon>Harpellomycetes</taxon>
        <taxon>Harpellales</taxon>
        <taxon>Legeriomycetaceae</taxon>
        <taxon>Smittium</taxon>
    </lineage>
</organism>
<evidence type="ECO:0000313" key="6">
    <source>
        <dbReference type="Proteomes" id="UP000245383"/>
    </source>
</evidence>
<feature type="transmembrane region" description="Helical" evidence="3">
    <location>
        <begin position="41"/>
        <end position="63"/>
    </location>
</feature>
<keyword evidence="3" id="KW-1133">Transmembrane helix</keyword>
<evidence type="ECO:0000259" key="4">
    <source>
        <dbReference type="PROSITE" id="PS50850"/>
    </source>
</evidence>
<feature type="transmembrane region" description="Helical" evidence="3">
    <location>
        <begin position="137"/>
        <end position="157"/>
    </location>
</feature>
<dbReference type="InterPro" id="IPR020846">
    <property type="entry name" value="MFS_dom"/>
</dbReference>
<feature type="transmembrane region" description="Helical" evidence="3">
    <location>
        <begin position="304"/>
        <end position="325"/>
    </location>
</feature>
<dbReference type="GO" id="GO:0016020">
    <property type="term" value="C:membrane"/>
    <property type="evidence" value="ECO:0007669"/>
    <property type="project" value="UniProtKB-SubCell"/>
</dbReference>
<evidence type="ECO:0000256" key="1">
    <source>
        <dbReference type="ARBA" id="ARBA00004141"/>
    </source>
</evidence>
<dbReference type="OrthoDB" id="5667at2759"/>
<feature type="transmembrane region" description="Helical" evidence="3">
    <location>
        <begin position="368"/>
        <end position="388"/>
    </location>
</feature>
<reference evidence="5 6" key="1">
    <citation type="journal article" date="2018" name="MBio">
        <title>Comparative Genomics Reveals the Core Gene Toolbox for the Fungus-Insect Symbiosis.</title>
        <authorList>
            <person name="Wang Y."/>
            <person name="Stata M."/>
            <person name="Wang W."/>
            <person name="Stajich J.E."/>
            <person name="White M.M."/>
            <person name="Moncalvo J.M."/>
        </authorList>
    </citation>
    <scope>NUCLEOTIDE SEQUENCE [LARGE SCALE GENOMIC DNA]</scope>
    <source>
        <strain evidence="5 6">SWE-8-4</strain>
    </source>
</reference>
<dbReference type="InterPro" id="IPR036259">
    <property type="entry name" value="MFS_trans_sf"/>
</dbReference>
<feature type="transmembrane region" description="Helical" evidence="3">
    <location>
        <begin position="400"/>
        <end position="421"/>
    </location>
</feature>
<proteinExistence type="inferred from homology"/>
<comment type="subcellular location">
    <subcellularLocation>
        <location evidence="1">Membrane</location>
        <topology evidence="1">Multi-pass membrane protein</topology>
    </subcellularLocation>
</comment>
<keyword evidence="6" id="KW-1185">Reference proteome</keyword>
<name>A0A2T9YKN4_9FUNG</name>
<evidence type="ECO:0000256" key="3">
    <source>
        <dbReference type="SAM" id="Phobius"/>
    </source>
</evidence>
<dbReference type="PANTHER" id="PTHR11360:SF284">
    <property type="entry name" value="EG:103B4.3 PROTEIN-RELATED"/>
    <property type="match status" value="1"/>
</dbReference>
<dbReference type="InterPro" id="IPR050327">
    <property type="entry name" value="Proton-linked_MCT"/>
</dbReference>
<dbReference type="SUPFAM" id="SSF103473">
    <property type="entry name" value="MFS general substrate transporter"/>
    <property type="match status" value="1"/>
</dbReference>
<comment type="similarity">
    <text evidence="2">Belongs to the major facilitator superfamily. Monocarboxylate porter (TC 2.A.1.13) family.</text>
</comment>
<feature type="transmembrane region" description="Helical" evidence="3">
    <location>
        <begin position="337"/>
        <end position="356"/>
    </location>
</feature>
<evidence type="ECO:0000313" key="5">
    <source>
        <dbReference type="EMBL" id="PVU92900.1"/>
    </source>
</evidence>
<dbReference type="EMBL" id="MBFR01000145">
    <property type="protein sequence ID" value="PVU92900.1"/>
    <property type="molecule type" value="Genomic_DNA"/>
</dbReference>
<dbReference type="PANTHER" id="PTHR11360">
    <property type="entry name" value="MONOCARBOXYLATE TRANSPORTER"/>
    <property type="match status" value="1"/>
</dbReference>
<feature type="transmembrane region" description="Helical" evidence="3">
    <location>
        <begin position="242"/>
        <end position="267"/>
    </location>
</feature>
<evidence type="ECO:0000256" key="2">
    <source>
        <dbReference type="ARBA" id="ARBA00006727"/>
    </source>
</evidence>
<dbReference type="Pfam" id="PF07690">
    <property type="entry name" value="MFS_1"/>
    <property type="match status" value="1"/>
</dbReference>
<dbReference type="Proteomes" id="UP000245383">
    <property type="component" value="Unassembled WGS sequence"/>
</dbReference>
<dbReference type="PROSITE" id="PS50850">
    <property type="entry name" value="MFS"/>
    <property type="match status" value="1"/>
</dbReference>
<dbReference type="AlphaFoldDB" id="A0A2T9YKN4"/>
<feature type="transmembrane region" description="Helical" evidence="3">
    <location>
        <begin position="113"/>
        <end position="131"/>
    </location>
</feature>
<gene>
    <name evidence="5" type="ORF">BB561_003544</name>
</gene>
<dbReference type="GO" id="GO:0022857">
    <property type="term" value="F:transmembrane transporter activity"/>
    <property type="evidence" value="ECO:0007669"/>
    <property type="project" value="InterPro"/>
</dbReference>
<sequence length="439" mass="47788">MPSIINASVPGSEANTSEINYMSDDPAQTANEKIYPKDKGYAWVIMIACFFNLGFSLGAVNSIGVFQTHYLKVMFATVPAEMIAWISTASITTTLSCGIFANMIASRLGIRNTAMLGSLIGCLGLLLASFSTKIWQLVLTQGVIFGFGSSILINISLSVLPQWFDKHRSFAMGLIASGGGFGALFLIPIITKMLEVSSFAWAIRVLLIVYALIAGISSFLVKPRIPNTGTTISFDYKVLSDPTIILLSLIGGFIQIGTSIAILYFPASIIDLGYNPTLATNLIMVFSVFSACSRLTSGYLTKKINAVNILIFANFVTSIIFMALWYNSKTMGTSLTFYILFGIFGAPYFAVQPIIVSANYKYEQISSINGVVFLIMGLAILIAVPSIGKVFQTLGNRKDYNQIITIAALSFFIATIFSIFLRYSLLKKQVTSNRNKNSN</sequence>
<feature type="transmembrane region" description="Helical" evidence="3">
    <location>
        <begin position="83"/>
        <end position="101"/>
    </location>
</feature>
<feature type="transmembrane region" description="Helical" evidence="3">
    <location>
        <begin position="169"/>
        <end position="189"/>
    </location>
</feature>
<dbReference type="Gene3D" id="1.20.1250.20">
    <property type="entry name" value="MFS general substrate transporter like domains"/>
    <property type="match status" value="2"/>
</dbReference>
<feature type="transmembrane region" description="Helical" evidence="3">
    <location>
        <begin position="201"/>
        <end position="221"/>
    </location>
</feature>
<comment type="caution">
    <text evidence="5">The sequence shown here is derived from an EMBL/GenBank/DDBJ whole genome shotgun (WGS) entry which is preliminary data.</text>
</comment>
<feature type="transmembrane region" description="Helical" evidence="3">
    <location>
        <begin position="273"/>
        <end position="292"/>
    </location>
</feature>
<keyword evidence="3" id="KW-0472">Membrane</keyword>
<protein>
    <recommendedName>
        <fullName evidence="4">Major facilitator superfamily (MFS) profile domain-containing protein</fullName>
    </recommendedName>
</protein>